<dbReference type="OrthoDB" id="391988at2759"/>
<sequence>MVPGQNSQLISQFMNERTHVECPLTERLDGIWYCKNIPVDEACAFDEEDEIILNTFGDVPVTIVFIGMNALASRLKAQHLARVGKDRNLRVVIGERTRRTFEATCTVPLMELCRNRAPEAITLKKVSVFHERGTRDGFCELVRTTSDSLHRYRASRAAEYCFRLW</sequence>
<organism evidence="1 2">
    <name type="scientific">Jaapia argillacea MUCL 33604</name>
    <dbReference type="NCBI Taxonomy" id="933084"/>
    <lineage>
        <taxon>Eukaryota</taxon>
        <taxon>Fungi</taxon>
        <taxon>Dikarya</taxon>
        <taxon>Basidiomycota</taxon>
        <taxon>Agaricomycotina</taxon>
        <taxon>Agaricomycetes</taxon>
        <taxon>Agaricomycetidae</taxon>
        <taxon>Jaapiales</taxon>
        <taxon>Jaapiaceae</taxon>
        <taxon>Jaapia</taxon>
    </lineage>
</organism>
<proteinExistence type="predicted"/>
<dbReference type="Proteomes" id="UP000027265">
    <property type="component" value="Unassembled WGS sequence"/>
</dbReference>
<protein>
    <submittedName>
        <fullName evidence="1">Uncharacterized protein</fullName>
    </submittedName>
</protein>
<dbReference type="InParanoid" id="A0A067PXM7"/>
<dbReference type="AlphaFoldDB" id="A0A067PXM7"/>
<name>A0A067PXM7_9AGAM</name>
<keyword evidence="2" id="KW-1185">Reference proteome</keyword>
<evidence type="ECO:0000313" key="2">
    <source>
        <dbReference type="Proteomes" id="UP000027265"/>
    </source>
</evidence>
<dbReference type="HOGENOM" id="CLU_1611006_0_0_1"/>
<reference evidence="2" key="1">
    <citation type="journal article" date="2014" name="Proc. Natl. Acad. Sci. U.S.A.">
        <title>Extensive sampling of basidiomycete genomes demonstrates inadequacy of the white-rot/brown-rot paradigm for wood decay fungi.</title>
        <authorList>
            <person name="Riley R."/>
            <person name="Salamov A.A."/>
            <person name="Brown D.W."/>
            <person name="Nagy L.G."/>
            <person name="Floudas D."/>
            <person name="Held B.W."/>
            <person name="Levasseur A."/>
            <person name="Lombard V."/>
            <person name="Morin E."/>
            <person name="Otillar R."/>
            <person name="Lindquist E.A."/>
            <person name="Sun H."/>
            <person name="LaButti K.M."/>
            <person name="Schmutz J."/>
            <person name="Jabbour D."/>
            <person name="Luo H."/>
            <person name="Baker S.E."/>
            <person name="Pisabarro A.G."/>
            <person name="Walton J.D."/>
            <person name="Blanchette R.A."/>
            <person name="Henrissat B."/>
            <person name="Martin F."/>
            <person name="Cullen D."/>
            <person name="Hibbett D.S."/>
            <person name="Grigoriev I.V."/>
        </authorList>
    </citation>
    <scope>NUCLEOTIDE SEQUENCE [LARGE SCALE GENOMIC DNA]</scope>
    <source>
        <strain evidence="2">MUCL 33604</strain>
    </source>
</reference>
<evidence type="ECO:0000313" key="1">
    <source>
        <dbReference type="EMBL" id="KDQ55106.1"/>
    </source>
</evidence>
<dbReference type="EMBL" id="KL197726">
    <property type="protein sequence ID" value="KDQ55106.1"/>
    <property type="molecule type" value="Genomic_DNA"/>
</dbReference>
<gene>
    <name evidence="1" type="ORF">JAAARDRAFT_37624</name>
</gene>
<accession>A0A067PXM7</accession>